<dbReference type="InterPro" id="IPR030678">
    <property type="entry name" value="Peptide/Ni-bd"/>
</dbReference>
<dbReference type="PIRSF" id="PIRSF002741">
    <property type="entry name" value="MppA"/>
    <property type="match status" value="1"/>
</dbReference>
<feature type="signal peptide" evidence="5">
    <location>
        <begin position="1"/>
        <end position="29"/>
    </location>
</feature>
<protein>
    <submittedName>
        <fullName evidence="7">ABC transporter substrate-binding protein</fullName>
    </submittedName>
</protein>
<dbReference type="GO" id="GO:0030288">
    <property type="term" value="C:outer membrane-bounded periplasmic space"/>
    <property type="evidence" value="ECO:0007669"/>
    <property type="project" value="UniProtKB-ARBA"/>
</dbReference>
<dbReference type="Gene3D" id="3.40.190.10">
    <property type="entry name" value="Periplasmic binding protein-like II"/>
    <property type="match status" value="1"/>
</dbReference>
<evidence type="ECO:0000256" key="3">
    <source>
        <dbReference type="ARBA" id="ARBA00022448"/>
    </source>
</evidence>
<proteinExistence type="inferred from homology"/>
<evidence type="ECO:0000256" key="2">
    <source>
        <dbReference type="ARBA" id="ARBA00005695"/>
    </source>
</evidence>
<dbReference type="GO" id="GO:0015833">
    <property type="term" value="P:peptide transport"/>
    <property type="evidence" value="ECO:0007669"/>
    <property type="project" value="TreeGrafter"/>
</dbReference>
<keyword evidence="4 5" id="KW-0732">Signal</keyword>
<comment type="similarity">
    <text evidence="2">Belongs to the bacterial solute-binding protein 5 family.</text>
</comment>
<evidence type="ECO:0000256" key="4">
    <source>
        <dbReference type="ARBA" id="ARBA00022729"/>
    </source>
</evidence>
<dbReference type="Gene3D" id="3.10.105.10">
    <property type="entry name" value="Dipeptide-binding Protein, Domain 3"/>
    <property type="match status" value="1"/>
</dbReference>
<dbReference type="Proteomes" id="UP001336250">
    <property type="component" value="Unassembled WGS sequence"/>
</dbReference>
<comment type="caution">
    <text evidence="7">The sequence shown here is derived from an EMBL/GenBank/DDBJ whole genome shotgun (WGS) entry which is preliminary data.</text>
</comment>
<dbReference type="SUPFAM" id="SSF53850">
    <property type="entry name" value="Periplasmic binding protein-like II"/>
    <property type="match status" value="1"/>
</dbReference>
<dbReference type="PANTHER" id="PTHR30290">
    <property type="entry name" value="PERIPLASMIC BINDING COMPONENT OF ABC TRANSPORTER"/>
    <property type="match status" value="1"/>
</dbReference>
<evidence type="ECO:0000313" key="8">
    <source>
        <dbReference type="Proteomes" id="UP001336250"/>
    </source>
</evidence>
<evidence type="ECO:0000256" key="5">
    <source>
        <dbReference type="SAM" id="SignalP"/>
    </source>
</evidence>
<dbReference type="InterPro" id="IPR000914">
    <property type="entry name" value="SBP_5_dom"/>
</dbReference>
<feature type="chain" id="PRO_5043690281" evidence="5">
    <location>
        <begin position="30"/>
        <end position="619"/>
    </location>
</feature>
<dbReference type="PANTHER" id="PTHR30290:SF10">
    <property type="entry name" value="PERIPLASMIC OLIGOPEPTIDE-BINDING PROTEIN-RELATED"/>
    <property type="match status" value="1"/>
</dbReference>
<organism evidence="7 8">
    <name type="scientific">Aquincola agrisoli</name>
    <dbReference type="NCBI Taxonomy" id="3119538"/>
    <lineage>
        <taxon>Bacteria</taxon>
        <taxon>Pseudomonadati</taxon>
        <taxon>Pseudomonadota</taxon>
        <taxon>Betaproteobacteria</taxon>
        <taxon>Burkholderiales</taxon>
        <taxon>Sphaerotilaceae</taxon>
        <taxon>Aquincola</taxon>
    </lineage>
</organism>
<dbReference type="AlphaFoldDB" id="A0AAW9QFL9"/>
<comment type="subcellular location">
    <subcellularLocation>
        <location evidence="1">Cell envelope</location>
    </subcellularLocation>
</comment>
<evidence type="ECO:0000256" key="1">
    <source>
        <dbReference type="ARBA" id="ARBA00004196"/>
    </source>
</evidence>
<dbReference type="Pfam" id="PF00496">
    <property type="entry name" value="SBP_bac_5"/>
    <property type="match status" value="1"/>
</dbReference>
<dbReference type="EMBL" id="JAZIBG010000028">
    <property type="protein sequence ID" value="MEF7615173.1"/>
    <property type="molecule type" value="Genomic_DNA"/>
</dbReference>
<dbReference type="InterPro" id="IPR039424">
    <property type="entry name" value="SBP_5"/>
</dbReference>
<gene>
    <name evidence="7" type="ORF">V4F39_14725</name>
</gene>
<name>A0AAW9QFL9_9BURK</name>
<sequence>MNSPAAAMAFWRCTLLVVSAAAFMPAAMAAPAGTAVAPAAATGPKVLRYAFRVAETGFDPAQVIDLYSRIVLASVFEAPLEFEFLAQPARLRPSTAASMPEASADHRTFTVRIRPGIHFADDPAFGGRPRELTAEDYVYSIKRHYDPRWKSPQLYVLENAKILGLAALRTQALEGKQPFDYDREVEGLRTLDRYTFQIRLADPAPRFLYNLADASFTGAVAREVVERYGDAIMEHPVGTGPYRLVRWQRSARMVLERNEAYRDRRYDEQPPEGDARLAAIAAQLRGRRLPMIDRIELSIIEENQPRWLSFLDGGMDLLEELPAEYAPLAIPNNQLAPHLHRRGITMHRYPRADAALSYFNMEHPLVGGHAPAQVALRRAISLAVDVPTEIRVARGGQAVPAQGPIAPLTWGHDPAYKSEMGDHDRARAKALLDLYGYRDVDGDGWREQPDGRPMAIDYASQPDQQSRQLAELWQKNMRAVGIRVNFRTAKWPENLKAARAGQLTMWGVGWGATQPDGDTFLALGYGGNKGSANLARFDLPAFNALYELQRTLPDGPERAAAMGQARDLLVAYMPYKIHLHRIFTDLAQPWLIGYHRNIFVRDFWKYVDVDPALQAEARR</sequence>
<keyword evidence="8" id="KW-1185">Reference proteome</keyword>
<reference evidence="7 8" key="1">
    <citation type="submission" date="2024-02" db="EMBL/GenBank/DDBJ databases">
        <title>Genome sequence of Aquincola sp. MAHUQ-54.</title>
        <authorList>
            <person name="Huq M.A."/>
        </authorList>
    </citation>
    <scope>NUCLEOTIDE SEQUENCE [LARGE SCALE GENOMIC DNA]</scope>
    <source>
        <strain evidence="7 8">MAHUQ-54</strain>
    </source>
</reference>
<dbReference type="GO" id="GO:0043190">
    <property type="term" value="C:ATP-binding cassette (ABC) transporter complex"/>
    <property type="evidence" value="ECO:0007669"/>
    <property type="project" value="InterPro"/>
</dbReference>
<keyword evidence="3" id="KW-0813">Transport</keyword>
<accession>A0AAW9QFL9</accession>
<dbReference type="RefSeq" id="WP_332290304.1">
    <property type="nucleotide sequence ID" value="NZ_JAZIBG010000028.1"/>
</dbReference>
<evidence type="ECO:0000259" key="6">
    <source>
        <dbReference type="Pfam" id="PF00496"/>
    </source>
</evidence>
<feature type="domain" description="Solute-binding protein family 5" evidence="6">
    <location>
        <begin position="91"/>
        <end position="530"/>
    </location>
</feature>
<evidence type="ECO:0000313" key="7">
    <source>
        <dbReference type="EMBL" id="MEF7615173.1"/>
    </source>
</evidence>
<dbReference type="GO" id="GO:1904680">
    <property type="term" value="F:peptide transmembrane transporter activity"/>
    <property type="evidence" value="ECO:0007669"/>
    <property type="project" value="TreeGrafter"/>
</dbReference>